<organism evidence="1 2">
    <name type="scientific">Dipteronia sinensis</name>
    <dbReference type="NCBI Taxonomy" id="43782"/>
    <lineage>
        <taxon>Eukaryota</taxon>
        <taxon>Viridiplantae</taxon>
        <taxon>Streptophyta</taxon>
        <taxon>Embryophyta</taxon>
        <taxon>Tracheophyta</taxon>
        <taxon>Spermatophyta</taxon>
        <taxon>Magnoliopsida</taxon>
        <taxon>eudicotyledons</taxon>
        <taxon>Gunneridae</taxon>
        <taxon>Pentapetalae</taxon>
        <taxon>rosids</taxon>
        <taxon>malvids</taxon>
        <taxon>Sapindales</taxon>
        <taxon>Sapindaceae</taxon>
        <taxon>Hippocastanoideae</taxon>
        <taxon>Acereae</taxon>
        <taxon>Dipteronia</taxon>
    </lineage>
</organism>
<evidence type="ECO:0000313" key="1">
    <source>
        <dbReference type="EMBL" id="KAK3200067.1"/>
    </source>
</evidence>
<sequence length="133" mass="14816">MNFLTVLGFLNSVRNFLTVLGIPNAVREFITVVIAFNLQSSPTSPPRASTFRQALLMSSSSSTFSEAVVASSSSSSTFSHAVVVFILPSPCLRLQRMQPFNKVVIEVVLREVWSIRDLKENRDFESEVRDLGF</sequence>
<keyword evidence="2" id="KW-1185">Reference proteome</keyword>
<dbReference type="EMBL" id="JANJYJ010000007">
    <property type="protein sequence ID" value="KAK3200067.1"/>
    <property type="molecule type" value="Genomic_DNA"/>
</dbReference>
<proteinExistence type="predicted"/>
<gene>
    <name evidence="1" type="ORF">Dsin_023482</name>
</gene>
<name>A0AAE0E250_9ROSI</name>
<reference evidence="1" key="1">
    <citation type="journal article" date="2023" name="Plant J.">
        <title>Genome sequences and population genomics provide insights into the demographic history, inbreeding, and mutation load of two 'living fossil' tree species of Dipteronia.</title>
        <authorList>
            <person name="Feng Y."/>
            <person name="Comes H.P."/>
            <person name="Chen J."/>
            <person name="Zhu S."/>
            <person name="Lu R."/>
            <person name="Zhang X."/>
            <person name="Li P."/>
            <person name="Qiu J."/>
            <person name="Olsen K.M."/>
            <person name="Qiu Y."/>
        </authorList>
    </citation>
    <scope>NUCLEOTIDE SEQUENCE</scope>
    <source>
        <strain evidence="1">NBL</strain>
    </source>
</reference>
<comment type="caution">
    <text evidence="1">The sequence shown here is derived from an EMBL/GenBank/DDBJ whole genome shotgun (WGS) entry which is preliminary data.</text>
</comment>
<dbReference type="Proteomes" id="UP001281410">
    <property type="component" value="Unassembled WGS sequence"/>
</dbReference>
<evidence type="ECO:0000313" key="2">
    <source>
        <dbReference type="Proteomes" id="UP001281410"/>
    </source>
</evidence>
<accession>A0AAE0E250</accession>
<dbReference type="AlphaFoldDB" id="A0AAE0E250"/>
<protein>
    <submittedName>
        <fullName evidence="1">Uncharacterized protein</fullName>
    </submittedName>
</protein>